<protein>
    <submittedName>
        <fullName evidence="1">Uncharacterized protein</fullName>
    </submittedName>
</protein>
<dbReference type="EMBL" id="LR796235">
    <property type="protein sequence ID" value="CAB4130318.1"/>
    <property type="molecule type" value="Genomic_DNA"/>
</dbReference>
<evidence type="ECO:0000313" key="1">
    <source>
        <dbReference type="EMBL" id="CAB4130318.1"/>
    </source>
</evidence>
<reference evidence="1" key="1">
    <citation type="submission" date="2020-04" db="EMBL/GenBank/DDBJ databases">
        <authorList>
            <person name="Chiriac C."/>
            <person name="Salcher M."/>
            <person name="Ghai R."/>
            <person name="Kavagutti S V."/>
        </authorList>
    </citation>
    <scope>NUCLEOTIDE SEQUENCE</scope>
</reference>
<accession>A0A6J5L6R2</accession>
<name>A0A6J5L6R2_9CAUD</name>
<organism evidence="1">
    <name type="scientific">uncultured Caudovirales phage</name>
    <dbReference type="NCBI Taxonomy" id="2100421"/>
    <lineage>
        <taxon>Viruses</taxon>
        <taxon>Duplodnaviria</taxon>
        <taxon>Heunggongvirae</taxon>
        <taxon>Uroviricota</taxon>
        <taxon>Caudoviricetes</taxon>
        <taxon>Peduoviridae</taxon>
        <taxon>Maltschvirus</taxon>
        <taxon>Maltschvirus maltsch</taxon>
    </lineage>
</organism>
<proteinExistence type="predicted"/>
<sequence length="304" mass="35651">MLILTHIGHNLPSYINDFIIQFRKFNPNYTTVFLVNKSNCENPIFLENNIKTYPIEELISERINSFLNQYQHGNINSIHNHVEYGSSDYWCVTSVRLFFIYEYCKKFQINDFFHFENDILIYEDLNKIKNIIFENNLYKNKIAITRGTNNKIMTGFMYVDDVLVLDNLLSEISSYITNGDNLFNYGIDMVNEMALIHIYQIKNTEKMSNLPILPYGDLSENYDYFSSIFDPATFGQYLDGTPGNPGFSIITESYIGDEIRKDPSFKIIFKKINNLNVPFLSYDDKLIKINNLHIHSKRLNLFLS</sequence>
<gene>
    <name evidence="1" type="ORF">UFOVP117_364</name>
</gene>